<protein>
    <submittedName>
        <fullName evidence="1">Uncharacterized protein</fullName>
    </submittedName>
</protein>
<dbReference type="GeneID" id="24905973"/>
<dbReference type="Proteomes" id="UP000019027">
    <property type="component" value="Chromosome"/>
</dbReference>
<dbReference type="STRING" id="582419.TES1_0557"/>
<organism evidence="1 2">
    <name type="scientific">Thermococcus paralvinellae</name>
    <dbReference type="NCBI Taxonomy" id="582419"/>
    <lineage>
        <taxon>Archaea</taxon>
        <taxon>Methanobacteriati</taxon>
        <taxon>Methanobacteriota</taxon>
        <taxon>Thermococci</taxon>
        <taxon>Thermococcales</taxon>
        <taxon>Thermococcaceae</taxon>
        <taxon>Thermococcus</taxon>
    </lineage>
</organism>
<reference evidence="1 2" key="1">
    <citation type="journal article" date="2014" name="Int. J. Syst. Evol. Microbiol.">
        <title>Thermococcus paralvinellae sp. nov. and Thermococcus cleftensis sp. nov. of hyperthermophilic heterotrophs from deep-sea hydrothermal vents.</title>
        <authorList>
            <person name="Hensley S.A."/>
            <person name="Jung J.H."/>
            <person name="Park C.S."/>
            <person name="Holden J.F."/>
        </authorList>
    </citation>
    <scope>NUCLEOTIDE SEQUENCE [LARGE SCALE GENOMIC DNA]</scope>
    <source>
        <strain evidence="1 2">ES1</strain>
    </source>
</reference>
<dbReference type="OrthoDB" id="101298at2157"/>
<dbReference type="AlphaFoldDB" id="W0I5G0"/>
<accession>W0I5G0</accession>
<gene>
    <name evidence="1" type="ORF">TES1_0557</name>
</gene>
<keyword evidence="2" id="KW-1185">Reference proteome</keyword>
<sequence>MGGGEMDEPLRFTGNWFIDAGILGFVNLMEEVYGWDLTKLQEKLREDPGKVYYGYFPFAYFYKLSGSEKRNLIKKALKEIEQSNEKGKRLLEKVWWNFIVEAFKDKWITWKLGKMHEKEILDKKGKLKPEYNDEKYRELIRRREEALNKLKKCESYIQSIFGKRKKFFDGEKHKFTLEDLEFLKDTILQRHEKSDDCLRLIEEALKIHKELKEYLKTLWEKVRVDHGVLADKSRFFRIPVDSSFYKNYLFFNYSKGILEQLEDTWNLIEGNAEYSEYLSKIDKTLSKFLPSDSEFPNISYTPLRVAPLLKQLPHLFVYLLNFLNAFTSIPSVGRVFFYSGDLEFTYYVNKRLKTFVEQASKEDNKNINLFKITWQAVIDILVEYKSKWALENMYLVQYRKVQQQDLIGVEYIGIPKLHASILLDDTIRDALNTSIRVGDERKWLLEEFLKQKPLYPLVQMHLWTSIKTGPIASLRTLLYALAVDAKLKERAKPEPVFKPIFENPDRVVQDIREFYEAMNIARLNISRALGEERKRYIHPLFSALRKHNRNAFVNILLKALTKAKEKETIKYLTGYLINRILLNDPAWEDFALALLVGLVGGGSYAGSRMESSED</sequence>
<dbReference type="RefSeq" id="WP_042680030.1">
    <property type="nucleotide sequence ID" value="NZ_CP006965.1"/>
</dbReference>
<dbReference type="EMBL" id="CP006965">
    <property type="protein sequence ID" value="AHF79947.1"/>
    <property type="molecule type" value="Genomic_DNA"/>
</dbReference>
<proteinExistence type="predicted"/>
<evidence type="ECO:0000313" key="2">
    <source>
        <dbReference type="Proteomes" id="UP000019027"/>
    </source>
</evidence>
<dbReference type="HOGENOM" id="CLU_430019_0_0_2"/>
<dbReference type="KEGG" id="ths:TES1_0557"/>
<name>W0I5G0_9EURY</name>
<evidence type="ECO:0000313" key="1">
    <source>
        <dbReference type="EMBL" id="AHF79947.1"/>
    </source>
</evidence>